<evidence type="ECO:0000313" key="2">
    <source>
        <dbReference type="EMBL" id="AIF49537.1"/>
    </source>
</evidence>
<dbReference type="KEGG" id="dja:HY57_20865"/>
<dbReference type="InterPro" id="IPR018712">
    <property type="entry name" value="Tle1-like_cat"/>
</dbReference>
<dbReference type="PANTHER" id="PTHR33840">
    <property type="match status" value="1"/>
</dbReference>
<keyword evidence="3" id="KW-1185">Reference proteome</keyword>
<dbReference type="Proteomes" id="UP000027987">
    <property type="component" value="Chromosome"/>
</dbReference>
<protein>
    <recommendedName>
        <fullName evidence="1">T6SS Phospholipase effector Tle1-like catalytic domain-containing protein</fullName>
    </recommendedName>
</protein>
<dbReference type="AlphaFoldDB" id="A0A075K7B3"/>
<dbReference type="EMBL" id="CP008884">
    <property type="protein sequence ID" value="AIF49537.1"/>
    <property type="molecule type" value="Genomic_DNA"/>
</dbReference>
<proteinExistence type="predicted"/>
<accession>A0A075K7B3</accession>
<feature type="domain" description="T6SS Phospholipase effector Tle1-like catalytic" evidence="1">
    <location>
        <begin position="188"/>
        <end position="283"/>
    </location>
</feature>
<evidence type="ECO:0000259" key="1">
    <source>
        <dbReference type="Pfam" id="PF09994"/>
    </source>
</evidence>
<dbReference type="Pfam" id="PF09994">
    <property type="entry name" value="T6SS_Tle1-like_cat"/>
    <property type="match status" value="1"/>
</dbReference>
<name>A0A075K7B3_9GAMM</name>
<dbReference type="PANTHER" id="PTHR33840:SF1">
    <property type="entry name" value="TLE1 PHOSPHOLIPASE DOMAIN-CONTAINING PROTEIN"/>
    <property type="match status" value="1"/>
</dbReference>
<reference evidence="2 3" key="1">
    <citation type="submission" date="2014-07" db="EMBL/GenBank/DDBJ databases">
        <title>Complete Genome Sequence of Dyella japonica Strain A8 Isolated from Malaysian Tropical Soil.</title>
        <authorList>
            <person name="Hui R.K.H."/>
            <person name="Chen J.-W."/>
            <person name="Chan K.-G."/>
            <person name="Leung F.C.C."/>
        </authorList>
    </citation>
    <scope>NUCLEOTIDE SEQUENCE [LARGE SCALE GENOMIC DNA]</scope>
    <source>
        <strain evidence="2 3">A8</strain>
    </source>
</reference>
<dbReference type="PATRIC" id="fig|1217721.7.peg.4274"/>
<sequence length="479" mass="53746">MLRIGVFFDGTSNNAGNTQMFDQCRASSADALGQDAQEQQAIAQHCQPYMTQPDSSYDNGYTNVWRLYQLYRDSTRESIGDEDTEYFLRIYVDGIGTTTGQPDSTLGLAFGTGDTGMLKRVEETLTQAIPQRIDAFSRKNINVAIEAIEFDAFGFSRGAAAARHFVHEINRKQSSPLVQPLQASGARLSSSFNTTRDLRVGFVGLFDTVVSRASMADGLNVRGGRNGPLKVALPAGCARQVVHLVARNEHRANFMSTTVWPQHWEIALPGAHSDIGGSYHTDHEGPLMLVKPIRSIEPVQEHGGNLYAPPPEQSRAWREAHAQRQGWLDRLGHIDERAVTVDAWQQWEEAPPARGSVRNLRQWVAYATLRLDRPIDWRYQLIPLRVMHKLAQEAGVPWSQSPDDVPALTLPNELLSIAAKLIDRQSLSLDEEAMLARKYLHQSAHWNLFRYQRGSAEELLYFDRPDPSGRRVVLPNEDH</sequence>
<gene>
    <name evidence="2" type="ORF">HY57_20865</name>
</gene>
<dbReference type="STRING" id="1217721.HY57_20865"/>
<dbReference type="HOGENOM" id="CLU_008342_1_0_6"/>
<organism evidence="2 3">
    <name type="scientific">Dyella japonica A8</name>
    <dbReference type="NCBI Taxonomy" id="1217721"/>
    <lineage>
        <taxon>Bacteria</taxon>
        <taxon>Pseudomonadati</taxon>
        <taxon>Pseudomonadota</taxon>
        <taxon>Gammaproteobacteria</taxon>
        <taxon>Lysobacterales</taxon>
        <taxon>Rhodanobacteraceae</taxon>
        <taxon>Dyella</taxon>
    </lineage>
</organism>
<evidence type="ECO:0000313" key="3">
    <source>
        <dbReference type="Proteomes" id="UP000027987"/>
    </source>
</evidence>